<protein>
    <submittedName>
        <fullName evidence="3">Uncharacterized protein</fullName>
    </submittedName>
</protein>
<evidence type="ECO:0000313" key="3">
    <source>
        <dbReference type="EMBL" id="GCC19077.1"/>
    </source>
</evidence>
<dbReference type="OrthoDB" id="533508at2759"/>
<dbReference type="GO" id="GO:0005262">
    <property type="term" value="F:calcium channel activity"/>
    <property type="evidence" value="ECO:0007669"/>
    <property type="project" value="TreeGrafter"/>
</dbReference>
<dbReference type="GO" id="GO:0005929">
    <property type="term" value="C:cilium"/>
    <property type="evidence" value="ECO:0007669"/>
    <property type="project" value="TreeGrafter"/>
</dbReference>
<dbReference type="PANTHER" id="PTHR10582">
    <property type="entry name" value="TRANSIENT RECEPTOR POTENTIAL ION CHANNEL PROTEIN"/>
    <property type="match status" value="1"/>
</dbReference>
<proteinExistence type="predicted"/>
<keyword evidence="2" id="KW-0040">ANK repeat</keyword>
<dbReference type="InterPro" id="IPR036770">
    <property type="entry name" value="Ankyrin_rpt-contain_sf"/>
</dbReference>
<dbReference type="GO" id="GO:0005886">
    <property type="term" value="C:plasma membrane"/>
    <property type="evidence" value="ECO:0007669"/>
    <property type="project" value="TreeGrafter"/>
</dbReference>
<evidence type="ECO:0000313" key="4">
    <source>
        <dbReference type="Proteomes" id="UP000287033"/>
    </source>
</evidence>
<dbReference type="Proteomes" id="UP000287033">
    <property type="component" value="Unassembled WGS sequence"/>
</dbReference>
<reference evidence="3 4" key="1">
    <citation type="journal article" date="2018" name="Nat. Ecol. Evol.">
        <title>Shark genomes provide insights into elasmobranch evolution and the origin of vertebrates.</title>
        <authorList>
            <person name="Hara Y"/>
            <person name="Yamaguchi K"/>
            <person name="Onimaru K"/>
            <person name="Kadota M"/>
            <person name="Koyanagi M"/>
            <person name="Keeley SD"/>
            <person name="Tatsumi K"/>
            <person name="Tanaka K"/>
            <person name="Motone F"/>
            <person name="Kageyama Y"/>
            <person name="Nozu R"/>
            <person name="Adachi N"/>
            <person name="Nishimura O"/>
            <person name="Nakagawa R"/>
            <person name="Tanegashima C"/>
            <person name="Kiyatake I"/>
            <person name="Matsumoto R"/>
            <person name="Murakumo K"/>
            <person name="Nishida K"/>
            <person name="Terakita A"/>
            <person name="Kuratani S"/>
            <person name="Sato K"/>
            <person name="Hyodo S Kuraku.S."/>
        </authorList>
    </citation>
    <scope>NUCLEOTIDE SEQUENCE [LARGE SCALE GENOMIC DNA]</scope>
</reference>
<keyword evidence="1" id="KW-0677">Repeat</keyword>
<comment type="caution">
    <text evidence="3">The sequence shown here is derived from an EMBL/GenBank/DDBJ whole genome shotgun (WGS) entry which is preliminary data.</text>
</comment>
<dbReference type="Gene3D" id="1.25.40.20">
    <property type="entry name" value="Ankyrin repeat-containing domain"/>
    <property type="match status" value="1"/>
</dbReference>
<organism evidence="3 4">
    <name type="scientific">Chiloscyllium punctatum</name>
    <name type="common">Brownbanded bambooshark</name>
    <name type="synonym">Hemiscyllium punctatum</name>
    <dbReference type="NCBI Taxonomy" id="137246"/>
    <lineage>
        <taxon>Eukaryota</taxon>
        <taxon>Metazoa</taxon>
        <taxon>Chordata</taxon>
        <taxon>Craniata</taxon>
        <taxon>Vertebrata</taxon>
        <taxon>Chondrichthyes</taxon>
        <taxon>Elasmobranchii</taxon>
        <taxon>Galeomorphii</taxon>
        <taxon>Galeoidea</taxon>
        <taxon>Orectolobiformes</taxon>
        <taxon>Hemiscylliidae</taxon>
        <taxon>Chiloscyllium</taxon>
    </lineage>
</organism>
<dbReference type="AlphaFoldDB" id="A0A401RLL4"/>
<dbReference type="GO" id="GO:0007015">
    <property type="term" value="P:actin filament organization"/>
    <property type="evidence" value="ECO:0007669"/>
    <property type="project" value="TreeGrafter"/>
</dbReference>
<name>A0A401RLL4_CHIPU</name>
<dbReference type="PANTHER" id="PTHR10582:SF6">
    <property type="entry name" value="TRANSIENT RECEPTOR POTENTIAL CATION CHANNEL SUBFAMILY V MEMBER 3"/>
    <property type="match status" value="1"/>
</dbReference>
<dbReference type="InterPro" id="IPR024862">
    <property type="entry name" value="TRPV"/>
</dbReference>
<evidence type="ECO:0000256" key="2">
    <source>
        <dbReference type="ARBA" id="ARBA00023043"/>
    </source>
</evidence>
<dbReference type="STRING" id="137246.A0A401RLL4"/>
<evidence type="ECO:0000256" key="1">
    <source>
        <dbReference type="ARBA" id="ARBA00022737"/>
    </source>
</evidence>
<keyword evidence="4" id="KW-1185">Reference proteome</keyword>
<accession>A0A401RLL4</accession>
<sequence length="133" mass="15106">MYNKILIENKQSNLEDIKNVKGLTPLQLAAKLGKFEIFRSILGREMKDKEHMDLSRKITDWAYGPISSSLYDITGVDTFERNSVLKVVVFNTKIQASYFQFDTSNSELIISASTKLPMTGKQVTVLNRIETVV</sequence>
<dbReference type="EMBL" id="BEZZ01006229">
    <property type="protein sequence ID" value="GCC19077.1"/>
    <property type="molecule type" value="Genomic_DNA"/>
</dbReference>
<gene>
    <name evidence="3" type="ORF">chiPu_0022174</name>
</gene>
<dbReference type="GO" id="GO:0007231">
    <property type="term" value="P:osmosensory signaling pathway"/>
    <property type="evidence" value="ECO:0007669"/>
    <property type="project" value="TreeGrafter"/>
</dbReference>
<dbReference type="GO" id="GO:0098703">
    <property type="term" value="P:calcium ion import across plasma membrane"/>
    <property type="evidence" value="ECO:0007669"/>
    <property type="project" value="TreeGrafter"/>
</dbReference>